<keyword evidence="1" id="KW-0732">Signal</keyword>
<dbReference type="EMBL" id="QFPN01000009">
    <property type="protein sequence ID" value="PZQ12462.1"/>
    <property type="molecule type" value="Genomic_DNA"/>
</dbReference>
<proteinExistence type="predicted"/>
<sequence length="173" mass="18259">MACPAARSLSWLRRHGILVGALLGALASVGPADATGAGPTKSAVDTDVLANVLSTAFLADNLSRVCAEQNRWFLEDTKGAEGDGRAFAEHIKAEILSRLSESDAGVVVIRAANAARAISLGLIHVMSGDSAASETERLVAWCETTAKPLVKGILAQHDIRHDLYDRMLSQAKQ</sequence>
<name>A0A2W5K560_ANCNO</name>
<accession>A0A2W5K560</accession>
<dbReference type="Proteomes" id="UP000249577">
    <property type="component" value="Unassembled WGS sequence"/>
</dbReference>
<dbReference type="AlphaFoldDB" id="A0A2W5K560"/>
<protein>
    <submittedName>
        <fullName evidence="2">Uncharacterized protein</fullName>
    </submittedName>
</protein>
<comment type="caution">
    <text evidence="2">The sequence shown here is derived from an EMBL/GenBank/DDBJ whole genome shotgun (WGS) entry which is preliminary data.</text>
</comment>
<reference evidence="2 3" key="1">
    <citation type="submission" date="2017-08" db="EMBL/GenBank/DDBJ databases">
        <title>Infants hospitalized years apart are colonized by the same room-sourced microbial strains.</title>
        <authorList>
            <person name="Brooks B."/>
            <person name="Olm M.R."/>
            <person name="Firek B.A."/>
            <person name="Baker R."/>
            <person name="Thomas B.C."/>
            <person name="Morowitz M.J."/>
            <person name="Banfield J.F."/>
        </authorList>
    </citation>
    <scope>NUCLEOTIDE SEQUENCE [LARGE SCALE GENOMIC DNA]</scope>
    <source>
        <strain evidence="2">S2_005_003_R2_43</strain>
    </source>
</reference>
<feature type="signal peptide" evidence="1">
    <location>
        <begin position="1"/>
        <end position="34"/>
    </location>
</feature>
<feature type="chain" id="PRO_5015851104" evidence="1">
    <location>
        <begin position="35"/>
        <end position="173"/>
    </location>
</feature>
<organism evidence="2 3">
    <name type="scientific">Ancylobacter novellus</name>
    <name type="common">Thiobacillus novellus</name>
    <dbReference type="NCBI Taxonomy" id="921"/>
    <lineage>
        <taxon>Bacteria</taxon>
        <taxon>Pseudomonadati</taxon>
        <taxon>Pseudomonadota</taxon>
        <taxon>Alphaproteobacteria</taxon>
        <taxon>Hyphomicrobiales</taxon>
        <taxon>Xanthobacteraceae</taxon>
        <taxon>Ancylobacter</taxon>
    </lineage>
</organism>
<evidence type="ECO:0000313" key="2">
    <source>
        <dbReference type="EMBL" id="PZQ12462.1"/>
    </source>
</evidence>
<evidence type="ECO:0000313" key="3">
    <source>
        <dbReference type="Proteomes" id="UP000249577"/>
    </source>
</evidence>
<evidence type="ECO:0000256" key="1">
    <source>
        <dbReference type="SAM" id="SignalP"/>
    </source>
</evidence>
<gene>
    <name evidence="2" type="ORF">DI565_16735</name>
</gene>